<name>A0AAC9LH53_9PSEU</name>
<dbReference type="Proteomes" id="UP000185511">
    <property type="component" value="Chromosome"/>
</dbReference>
<evidence type="ECO:0000313" key="2">
    <source>
        <dbReference type="EMBL" id="APU16794.1"/>
    </source>
</evidence>
<dbReference type="KEGG" id="acad:UA74_23880"/>
<keyword evidence="1" id="KW-0732">Signal</keyword>
<feature type="signal peptide" evidence="1">
    <location>
        <begin position="1"/>
        <end position="22"/>
    </location>
</feature>
<evidence type="ECO:0000256" key="1">
    <source>
        <dbReference type="SAM" id="SignalP"/>
    </source>
</evidence>
<gene>
    <name evidence="2" type="ORF">UA74_23880</name>
</gene>
<evidence type="ECO:0000313" key="3">
    <source>
        <dbReference type="Proteomes" id="UP000185511"/>
    </source>
</evidence>
<dbReference type="EMBL" id="CP016076">
    <property type="protein sequence ID" value="APU16794.1"/>
    <property type="molecule type" value="Genomic_DNA"/>
</dbReference>
<sequence>MRRRPSTRLAVAALAVAALVLAAAGCGRPEPPAGPLVTTLSLAATEAARRGTIELSATEIESLPRSQAREDSPPDDVVAMPWELIAVDADDRSVVIRYLPSVVCHRAAGIWARPDDDGVLIAPLARAPGSATACSLEAQPVVTTVVELPISIGERELRALLVDDELARRLDEEPLSAPS</sequence>
<organism evidence="2 3">
    <name type="scientific">Actinoalloteichus fjordicus</name>
    <dbReference type="NCBI Taxonomy" id="1612552"/>
    <lineage>
        <taxon>Bacteria</taxon>
        <taxon>Bacillati</taxon>
        <taxon>Actinomycetota</taxon>
        <taxon>Actinomycetes</taxon>
        <taxon>Pseudonocardiales</taxon>
        <taxon>Pseudonocardiaceae</taxon>
        <taxon>Actinoalloteichus</taxon>
    </lineage>
</organism>
<accession>A0AAC9LH53</accession>
<protein>
    <submittedName>
        <fullName evidence="2">Uncharacterized protein</fullName>
    </submittedName>
</protein>
<feature type="chain" id="PRO_5042021633" evidence="1">
    <location>
        <begin position="23"/>
        <end position="179"/>
    </location>
</feature>
<dbReference type="RefSeq" id="WP_075742267.1">
    <property type="nucleotide sequence ID" value="NZ_CP016076.1"/>
</dbReference>
<dbReference type="AlphaFoldDB" id="A0AAC9LH53"/>
<dbReference type="PROSITE" id="PS51257">
    <property type="entry name" value="PROKAR_LIPOPROTEIN"/>
    <property type="match status" value="1"/>
</dbReference>
<reference evidence="3" key="1">
    <citation type="submission" date="2016-06" db="EMBL/GenBank/DDBJ databases">
        <title>Complete genome sequence of Actinoalloteichus fjordicus DSM 46855 (=ADI127-17), type strain of the new species Actinoalloteichus fjordicus.</title>
        <authorList>
            <person name="Ruckert C."/>
            <person name="Nouioui I."/>
            <person name="Willmese J."/>
            <person name="van Wezel G."/>
            <person name="Klenk H.-P."/>
            <person name="Kalinowski J."/>
            <person name="Zotchev S.B."/>
        </authorList>
    </citation>
    <scope>NUCLEOTIDE SEQUENCE [LARGE SCALE GENOMIC DNA]</scope>
    <source>
        <strain evidence="3">ADI127-7</strain>
    </source>
</reference>
<proteinExistence type="predicted"/>
<keyword evidence="3" id="KW-1185">Reference proteome</keyword>